<dbReference type="Pfam" id="PF22124">
    <property type="entry name" value="Glyco_hydro_95_cat"/>
    <property type="match status" value="1"/>
</dbReference>
<dbReference type="InterPro" id="IPR027414">
    <property type="entry name" value="GH95_N_dom"/>
</dbReference>
<evidence type="ECO:0000259" key="1">
    <source>
        <dbReference type="Pfam" id="PF14498"/>
    </source>
</evidence>
<dbReference type="InterPro" id="IPR054363">
    <property type="entry name" value="GH95_cat"/>
</dbReference>
<dbReference type="Proteomes" id="UP000886886">
    <property type="component" value="Unassembled WGS sequence"/>
</dbReference>
<dbReference type="PANTHER" id="PTHR31084">
    <property type="entry name" value="ALPHA-L-FUCOSIDASE 2"/>
    <property type="match status" value="1"/>
</dbReference>
<dbReference type="SUPFAM" id="SSF48208">
    <property type="entry name" value="Six-hairpin glycosidases"/>
    <property type="match status" value="1"/>
</dbReference>
<evidence type="ECO:0000313" key="4">
    <source>
        <dbReference type="EMBL" id="HIQ95688.1"/>
    </source>
</evidence>
<organism evidence="4 5">
    <name type="scientific">Candidatus Limivivens merdigallinarum</name>
    <dbReference type="NCBI Taxonomy" id="2840859"/>
    <lineage>
        <taxon>Bacteria</taxon>
        <taxon>Bacillati</taxon>
        <taxon>Bacillota</taxon>
        <taxon>Clostridia</taxon>
        <taxon>Lachnospirales</taxon>
        <taxon>Lachnospiraceae</taxon>
        <taxon>Lachnospiraceae incertae sedis</taxon>
        <taxon>Candidatus Limivivens</taxon>
    </lineage>
</organism>
<proteinExistence type="predicted"/>
<dbReference type="InterPro" id="IPR049053">
    <property type="entry name" value="AFCA-like_C"/>
</dbReference>
<gene>
    <name evidence="4" type="ORF">IAB26_03910</name>
</gene>
<evidence type="ECO:0000313" key="5">
    <source>
        <dbReference type="Proteomes" id="UP000886886"/>
    </source>
</evidence>
<dbReference type="PIRSF" id="PIRSF007663">
    <property type="entry name" value="UCP007663"/>
    <property type="match status" value="1"/>
</dbReference>
<dbReference type="EMBL" id="DVFT01000054">
    <property type="protein sequence ID" value="HIQ95688.1"/>
    <property type="molecule type" value="Genomic_DNA"/>
</dbReference>
<name>A0A9D1D0M7_9FIRM</name>
<feature type="domain" description="Glycosyl hydrolase family 95 N-terminal" evidence="1">
    <location>
        <begin position="7"/>
        <end position="246"/>
    </location>
</feature>
<comment type="caution">
    <text evidence="4">The sequence shown here is derived from an EMBL/GenBank/DDBJ whole genome shotgun (WGS) entry which is preliminary data.</text>
</comment>
<dbReference type="PANTHER" id="PTHR31084:SF0">
    <property type="entry name" value="ALPHA-L-FUCOSIDASE 2"/>
    <property type="match status" value="1"/>
</dbReference>
<dbReference type="Gene3D" id="1.50.10.10">
    <property type="match status" value="1"/>
</dbReference>
<dbReference type="AlphaFoldDB" id="A0A9D1D0M7"/>
<reference evidence="4" key="1">
    <citation type="submission" date="2020-10" db="EMBL/GenBank/DDBJ databases">
        <authorList>
            <person name="Gilroy R."/>
        </authorList>
    </citation>
    <scope>NUCLEOTIDE SEQUENCE</scope>
    <source>
        <strain evidence="4">ChiSjej3B21-11622</strain>
    </source>
</reference>
<evidence type="ECO:0000259" key="2">
    <source>
        <dbReference type="Pfam" id="PF21307"/>
    </source>
</evidence>
<protein>
    <submittedName>
        <fullName evidence="4">Glycoside hydrolase N-terminal domain-containing protein</fullName>
    </submittedName>
</protein>
<dbReference type="InterPro" id="IPR016518">
    <property type="entry name" value="Alpha-L-fucosidase"/>
</dbReference>
<dbReference type="Pfam" id="PF14498">
    <property type="entry name" value="Glyco_hyd_65N_2"/>
    <property type="match status" value="1"/>
</dbReference>
<sequence length="770" mass="88021">MRQGNRLWYRQPAKEWIEALPIGNGRMGAMVYGGANEERIQIDESSFWSGAPSDENNRPGTRELMWEIRKELSAQNYEKADLLGHNFIGNKNQYGTNMPVGELRIRILEGLSGRENQRQDEKLERSLFLEEGIAKTTFELGGSTYLRECFLSNPAQVFCLRLEADQPFSVEFHFAGIGNNTCFSDFDGENVLIEGDALETLHSDGKHGVHLQGCTKFSTDGMIRFQSGKLFVEKTRKIDVFLDLETTMFLSDPGRRAKQRVCVAWEKGYETLKEEHIADVSPLFHRMEISLGEEEKHDIPTDVRLAKAKAGEEDLALYALMYQYGRYLLIASSREDSPLPTHMGGIWNDNIYNNIDCTQDMHIDMNLQMQYWACAQTSLPECYQPFFRYLEEILIPSGEKTAKEAYGADGWTAHVVSNPWGFTSLGWAYNWGVFSLGGAWCAVMAWDYYEYTGDLDFLQQHGLPILEGAAKFVLNYVFWDEKKQYFMTGPSYSPENQFSVDGKHYFLSLSNTCDVILVRELLEDYRKAIDVLKETSSFRMELQNRASRVLEALPPYRIGKKGQIQEWFYDFEEPIPNHRHTSHLLGIYPFWQIKPEQEPELAKAARVSIARRCEQFEITSWGMNMLLGYFARLKDGEKAQEILRGIFQQIVRNNLASVMADLDTMWKGTWELDGNTGLTAAMTELLIQSHEKTIDLLPALPPAWKHGKLNGISIKNGGKADLTWKMGKLSKAVIQAGADGVYQIRYGKKILNKELKAGERLTLDEFLQEQ</sequence>
<evidence type="ECO:0000259" key="3">
    <source>
        <dbReference type="Pfam" id="PF22124"/>
    </source>
</evidence>
<keyword evidence="4" id="KW-0378">Hydrolase</keyword>
<reference evidence="4" key="2">
    <citation type="journal article" date="2021" name="PeerJ">
        <title>Extensive microbial diversity within the chicken gut microbiome revealed by metagenomics and culture.</title>
        <authorList>
            <person name="Gilroy R."/>
            <person name="Ravi A."/>
            <person name="Getino M."/>
            <person name="Pursley I."/>
            <person name="Horton D.L."/>
            <person name="Alikhan N.F."/>
            <person name="Baker D."/>
            <person name="Gharbi K."/>
            <person name="Hall N."/>
            <person name="Watson M."/>
            <person name="Adriaenssens E.M."/>
            <person name="Foster-Nyarko E."/>
            <person name="Jarju S."/>
            <person name="Secka A."/>
            <person name="Antonio M."/>
            <person name="Oren A."/>
            <person name="Chaudhuri R.R."/>
            <person name="La Ragione R."/>
            <person name="Hildebrand F."/>
            <person name="Pallen M.J."/>
        </authorList>
    </citation>
    <scope>NUCLEOTIDE SEQUENCE</scope>
    <source>
        <strain evidence="4">ChiSjej3B21-11622</strain>
    </source>
</reference>
<dbReference type="Pfam" id="PF21307">
    <property type="entry name" value="Glyco_hydro_95_C"/>
    <property type="match status" value="1"/>
</dbReference>
<dbReference type="InterPro" id="IPR008928">
    <property type="entry name" value="6-hairpin_glycosidase_sf"/>
</dbReference>
<feature type="domain" description="Alpha fucosidase A-like C-terminal" evidence="2">
    <location>
        <begin position="688"/>
        <end position="753"/>
    </location>
</feature>
<dbReference type="GO" id="GO:0004560">
    <property type="term" value="F:alpha-L-fucosidase activity"/>
    <property type="evidence" value="ECO:0007669"/>
    <property type="project" value="InterPro"/>
</dbReference>
<accession>A0A9D1D0M7</accession>
<dbReference type="GO" id="GO:0005975">
    <property type="term" value="P:carbohydrate metabolic process"/>
    <property type="evidence" value="ECO:0007669"/>
    <property type="project" value="InterPro"/>
</dbReference>
<dbReference type="InterPro" id="IPR012341">
    <property type="entry name" value="6hp_glycosidase-like_sf"/>
</dbReference>
<feature type="domain" description="Glycosyl hydrolase family 95 catalytic" evidence="3">
    <location>
        <begin position="268"/>
        <end position="686"/>
    </location>
</feature>